<gene>
    <name evidence="2" type="ORF">V6255_11755</name>
</gene>
<evidence type="ECO:0000313" key="2">
    <source>
        <dbReference type="EMBL" id="MEL0659812.1"/>
    </source>
</evidence>
<reference evidence="2 3" key="1">
    <citation type="submission" date="2024-02" db="EMBL/GenBank/DDBJ databases">
        <title>Bacteria isolated from the canopy kelp, Nereocystis luetkeana.</title>
        <authorList>
            <person name="Pfister C.A."/>
            <person name="Younker I.T."/>
            <person name="Light S.H."/>
        </authorList>
    </citation>
    <scope>NUCLEOTIDE SEQUENCE [LARGE SCALE GENOMIC DNA]</scope>
    <source>
        <strain evidence="2 3">TI.2.07</strain>
    </source>
</reference>
<name>A0ABU9HE09_9GAMM</name>
<comment type="caution">
    <text evidence="2">The sequence shown here is derived from an EMBL/GenBank/DDBJ whole genome shotgun (WGS) entry which is preliminary data.</text>
</comment>
<keyword evidence="1" id="KW-0472">Membrane</keyword>
<protein>
    <recommendedName>
        <fullName evidence="4">Type 4 fimbrial biogenesis protein PilX N-terminal domain-containing protein</fullName>
    </recommendedName>
</protein>
<accession>A0ABU9HE09</accession>
<feature type="transmembrane region" description="Helical" evidence="1">
    <location>
        <begin position="7"/>
        <end position="30"/>
    </location>
</feature>
<keyword evidence="1" id="KW-0812">Transmembrane</keyword>
<dbReference type="EMBL" id="JBAKBA010000026">
    <property type="protein sequence ID" value="MEL0659812.1"/>
    <property type="molecule type" value="Genomic_DNA"/>
</dbReference>
<keyword evidence="1" id="KW-1133">Transmembrane helix</keyword>
<keyword evidence="3" id="KW-1185">Reference proteome</keyword>
<evidence type="ECO:0000313" key="3">
    <source>
        <dbReference type="Proteomes" id="UP001366060"/>
    </source>
</evidence>
<proteinExistence type="predicted"/>
<evidence type="ECO:0008006" key="4">
    <source>
        <dbReference type="Google" id="ProtNLM"/>
    </source>
</evidence>
<sequence>MRKQQQGFTVLTTVVILSIAGIAYTTHMAYLQLIDNKVLANYYRNNEAFANAESGINLILSKLNTVAIATEMLDNLPFTYPAQITPTTPYQVSVIPLTTNKLHVSSIGYSIDGSALRNISVDVYYYIDFETPIAPLLSNGNLKINDFDSINDGCDGLSISECRSPGNMAKKVIISQPIANEPITNQANINIDNQIDSDITETSTLCSDGLTVTGSSIDLDAINGQLIDQEGATRFQEVSSNQWGSAASITSPIFDGITSIEDVTSASSLFESTFGVTWENAKTQFIHSESVAYIDMTNINTVSCSEELQYIDEDINIIYIQGDCIVDPLDTLLSNASGIALNSHHFTIGSTDNPKMVFIEGGTFIAPARTTSSVVGMLYLIPAKHEVLDTNGNAVYIDGIKQTLEEQDIDIAGIQVSGSVLSEYNCTASVAGDRNNNTSKHFSTRYDKNVLNLLYKRLGMIPSESHYQLVAGTWRDF</sequence>
<dbReference type="Proteomes" id="UP001366060">
    <property type="component" value="Unassembled WGS sequence"/>
</dbReference>
<dbReference type="RefSeq" id="WP_341628335.1">
    <property type="nucleotide sequence ID" value="NZ_JBAKBA010000026.1"/>
</dbReference>
<evidence type="ECO:0000256" key="1">
    <source>
        <dbReference type="SAM" id="Phobius"/>
    </source>
</evidence>
<organism evidence="2 3">
    <name type="scientific">Psychromonas arctica</name>
    <dbReference type="NCBI Taxonomy" id="168275"/>
    <lineage>
        <taxon>Bacteria</taxon>
        <taxon>Pseudomonadati</taxon>
        <taxon>Pseudomonadota</taxon>
        <taxon>Gammaproteobacteria</taxon>
        <taxon>Alteromonadales</taxon>
        <taxon>Psychromonadaceae</taxon>
        <taxon>Psychromonas</taxon>
    </lineage>
</organism>